<dbReference type="EMBL" id="CAJJDN010000033">
    <property type="protein sequence ID" value="CAD8075500.1"/>
    <property type="molecule type" value="Genomic_DNA"/>
</dbReference>
<gene>
    <name evidence="1" type="ORF">PSON_ATCC_30995.1.T0330261</name>
</gene>
<dbReference type="OrthoDB" id="305648at2759"/>
<accession>A0A8S1M5G1</accession>
<organism evidence="1 2">
    <name type="scientific">Paramecium sonneborni</name>
    <dbReference type="NCBI Taxonomy" id="65129"/>
    <lineage>
        <taxon>Eukaryota</taxon>
        <taxon>Sar</taxon>
        <taxon>Alveolata</taxon>
        <taxon>Ciliophora</taxon>
        <taxon>Intramacronucleata</taxon>
        <taxon>Oligohymenophorea</taxon>
        <taxon>Peniculida</taxon>
        <taxon>Parameciidae</taxon>
        <taxon>Paramecium</taxon>
    </lineage>
</organism>
<dbReference type="AlphaFoldDB" id="A0A8S1M5G1"/>
<dbReference type="Proteomes" id="UP000692954">
    <property type="component" value="Unassembled WGS sequence"/>
</dbReference>
<protein>
    <submittedName>
        <fullName evidence="1">Uncharacterized protein</fullName>
    </submittedName>
</protein>
<proteinExistence type="predicted"/>
<keyword evidence="2" id="KW-1185">Reference proteome</keyword>
<sequence>MQVNMKQTKDEILQDSTNDNSHTLINIICNQLKKICTLTCQIAYPKIQVKKIKKNQKDYKKKKHGKTKTSKLEVNVNKNQFFCQTCSDLKILEYLSQLTAIENLQHQLEKVKELIYLFD</sequence>
<comment type="caution">
    <text evidence="1">The sequence shown here is derived from an EMBL/GenBank/DDBJ whole genome shotgun (WGS) entry which is preliminary data.</text>
</comment>
<evidence type="ECO:0000313" key="2">
    <source>
        <dbReference type="Proteomes" id="UP000692954"/>
    </source>
</evidence>
<name>A0A8S1M5G1_9CILI</name>
<reference evidence="1" key="1">
    <citation type="submission" date="2021-01" db="EMBL/GenBank/DDBJ databases">
        <authorList>
            <consortium name="Genoscope - CEA"/>
            <person name="William W."/>
        </authorList>
    </citation>
    <scope>NUCLEOTIDE SEQUENCE</scope>
</reference>
<evidence type="ECO:0000313" key="1">
    <source>
        <dbReference type="EMBL" id="CAD8075500.1"/>
    </source>
</evidence>